<organism evidence="7">
    <name type="scientific">uncultured Sphingopyxis sp</name>
    <dbReference type="NCBI Taxonomy" id="310581"/>
    <lineage>
        <taxon>Bacteria</taxon>
        <taxon>Pseudomonadati</taxon>
        <taxon>Pseudomonadota</taxon>
        <taxon>Alphaproteobacteria</taxon>
        <taxon>Sphingomonadales</taxon>
        <taxon>Sphingomonadaceae</taxon>
        <taxon>Sphingopyxis</taxon>
        <taxon>environmental samples</taxon>
    </lineage>
</organism>
<protein>
    <recommendedName>
        <fullName evidence="5">Ribonuclease VapC</fullName>
        <shortName evidence="5">RNase VapC</shortName>
        <ecNumber evidence="5">3.1.-.-</ecNumber>
    </recommendedName>
    <alternativeName>
        <fullName evidence="5">Toxin VapC</fullName>
    </alternativeName>
</protein>
<dbReference type="InterPro" id="IPR002716">
    <property type="entry name" value="PIN_dom"/>
</dbReference>
<dbReference type="GO" id="GO:0016787">
    <property type="term" value="F:hydrolase activity"/>
    <property type="evidence" value="ECO:0007669"/>
    <property type="project" value="UniProtKB-KW"/>
</dbReference>
<keyword evidence="5" id="KW-0460">Magnesium</keyword>
<keyword evidence="3 5" id="KW-0479">Metal-binding</keyword>
<dbReference type="InterPro" id="IPR029060">
    <property type="entry name" value="PIN-like_dom_sf"/>
</dbReference>
<comment type="function">
    <text evidence="5">Toxic component of a toxin-antitoxin (TA) system. An RNase.</text>
</comment>
<sequence length="164" mass="17882">MFLLDAEILFDLRHARADGDGAALAGWAQRTSRQSMFLSALSLVELENGAALATKQSKAAGAAWRDWIDGQLLPAFEGRVLPVDLPIARRRAALTLGNDRDALLAATALEHGLAFVTYRTAAFRGTRIKLLDPSRAAPDAGDDGDWREATRGRSPWIRNLFIRG</sequence>
<dbReference type="SUPFAM" id="SSF88723">
    <property type="entry name" value="PIN domain-like"/>
    <property type="match status" value="1"/>
</dbReference>
<keyword evidence="2 5" id="KW-0540">Nuclease</keyword>
<comment type="cofactor">
    <cofactor evidence="5">
        <name>Mg(2+)</name>
        <dbReference type="ChEBI" id="CHEBI:18420"/>
    </cofactor>
</comment>
<dbReference type="EMBL" id="LT598653">
    <property type="protein sequence ID" value="SBV33695.1"/>
    <property type="molecule type" value="Genomic_DNA"/>
</dbReference>
<dbReference type="Gene3D" id="3.40.50.1010">
    <property type="entry name" value="5'-nuclease"/>
    <property type="match status" value="1"/>
</dbReference>
<dbReference type="GO" id="GO:0000287">
    <property type="term" value="F:magnesium ion binding"/>
    <property type="evidence" value="ECO:0007669"/>
    <property type="project" value="UniProtKB-UniRule"/>
</dbReference>
<dbReference type="RefSeq" id="WP_295319869.1">
    <property type="nucleotide sequence ID" value="NZ_LT598653.1"/>
</dbReference>
<dbReference type="AlphaFoldDB" id="A0A1Y5PYP3"/>
<evidence type="ECO:0000259" key="6">
    <source>
        <dbReference type="Pfam" id="PF01850"/>
    </source>
</evidence>
<evidence type="ECO:0000256" key="3">
    <source>
        <dbReference type="ARBA" id="ARBA00022723"/>
    </source>
</evidence>
<dbReference type="InterPro" id="IPR022907">
    <property type="entry name" value="VapC_family"/>
</dbReference>
<feature type="domain" description="PIN" evidence="6">
    <location>
        <begin position="3"/>
        <end position="118"/>
    </location>
</feature>
<evidence type="ECO:0000256" key="2">
    <source>
        <dbReference type="ARBA" id="ARBA00022722"/>
    </source>
</evidence>
<feature type="binding site" evidence="5">
    <location>
        <position position="5"/>
    </location>
    <ligand>
        <name>Mg(2+)</name>
        <dbReference type="ChEBI" id="CHEBI:18420"/>
    </ligand>
</feature>
<dbReference type="KEGG" id="sphu:SPPYR_2575"/>
<name>A0A1Y5PYP3_9SPHN</name>
<keyword evidence="5" id="KW-0800">Toxin</keyword>
<proteinExistence type="inferred from homology"/>
<dbReference type="HAMAP" id="MF_00265">
    <property type="entry name" value="VapC_Nob1"/>
    <property type="match status" value="1"/>
</dbReference>
<keyword evidence="1 5" id="KW-1277">Toxin-antitoxin system</keyword>
<keyword evidence="4 5" id="KW-0378">Hydrolase</keyword>
<evidence type="ECO:0000313" key="7">
    <source>
        <dbReference type="EMBL" id="SBV33695.1"/>
    </source>
</evidence>
<gene>
    <name evidence="5" type="primary">vapC</name>
    <name evidence="7" type="ORF">SPPYR_2575</name>
</gene>
<evidence type="ECO:0000256" key="4">
    <source>
        <dbReference type="ARBA" id="ARBA00022801"/>
    </source>
</evidence>
<reference evidence="7" key="1">
    <citation type="submission" date="2016-03" db="EMBL/GenBank/DDBJ databases">
        <authorList>
            <person name="Ploux O."/>
        </authorList>
    </citation>
    <scope>NUCLEOTIDE SEQUENCE</scope>
    <source>
        <strain evidence="7">UC10</strain>
    </source>
</reference>
<feature type="binding site" evidence="5">
    <location>
        <position position="101"/>
    </location>
    <ligand>
        <name>Mg(2+)</name>
        <dbReference type="ChEBI" id="CHEBI:18420"/>
    </ligand>
</feature>
<dbReference type="GO" id="GO:0090729">
    <property type="term" value="F:toxin activity"/>
    <property type="evidence" value="ECO:0007669"/>
    <property type="project" value="UniProtKB-KW"/>
</dbReference>
<dbReference type="EC" id="3.1.-.-" evidence="5"/>
<accession>A0A1Y5PYP3</accession>
<evidence type="ECO:0000256" key="1">
    <source>
        <dbReference type="ARBA" id="ARBA00022649"/>
    </source>
</evidence>
<comment type="similarity">
    <text evidence="5">Belongs to the PINc/VapC protein family.</text>
</comment>
<dbReference type="Pfam" id="PF01850">
    <property type="entry name" value="PIN"/>
    <property type="match status" value="1"/>
</dbReference>
<dbReference type="GO" id="GO:0004540">
    <property type="term" value="F:RNA nuclease activity"/>
    <property type="evidence" value="ECO:0007669"/>
    <property type="project" value="InterPro"/>
</dbReference>
<evidence type="ECO:0000256" key="5">
    <source>
        <dbReference type="HAMAP-Rule" id="MF_00265"/>
    </source>
</evidence>